<protein>
    <submittedName>
        <fullName evidence="1">Uncharacterized protein</fullName>
    </submittedName>
</protein>
<accession>A0A4C1XJ91</accession>
<dbReference type="AlphaFoldDB" id="A0A4C1XJ91"/>
<keyword evidence="2" id="KW-1185">Reference proteome</keyword>
<gene>
    <name evidence="1" type="ORF">EVAR_47254_1</name>
</gene>
<proteinExistence type="predicted"/>
<dbReference type="EMBL" id="BGZK01000840">
    <property type="protein sequence ID" value="GBP62369.1"/>
    <property type="molecule type" value="Genomic_DNA"/>
</dbReference>
<name>A0A4C1XJ91_EUMVA</name>
<comment type="caution">
    <text evidence="1">The sequence shown here is derived from an EMBL/GenBank/DDBJ whole genome shotgun (WGS) entry which is preliminary data.</text>
</comment>
<sequence>MDTRNLKVVTSALSASWKEMGYLMEGGRDDGVGKDEVVDDELRGERPRTARWRAPSPLTREIKCVLTWRVDVTSKGRTRVDPKN</sequence>
<organism evidence="1 2">
    <name type="scientific">Eumeta variegata</name>
    <name type="common">Bagworm moth</name>
    <name type="synonym">Eumeta japonica</name>
    <dbReference type="NCBI Taxonomy" id="151549"/>
    <lineage>
        <taxon>Eukaryota</taxon>
        <taxon>Metazoa</taxon>
        <taxon>Ecdysozoa</taxon>
        <taxon>Arthropoda</taxon>
        <taxon>Hexapoda</taxon>
        <taxon>Insecta</taxon>
        <taxon>Pterygota</taxon>
        <taxon>Neoptera</taxon>
        <taxon>Endopterygota</taxon>
        <taxon>Lepidoptera</taxon>
        <taxon>Glossata</taxon>
        <taxon>Ditrysia</taxon>
        <taxon>Tineoidea</taxon>
        <taxon>Psychidae</taxon>
        <taxon>Oiketicinae</taxon>
        <taxon>Eumeta</taxon>
    </lineage>
</organism>
<evidence type="ECO:0000313" key="2">
    <source>
        <dbReference type="Proteomes" id="UP000299102"/>
    </source>
</evidence>
<dbReference type="Proteomes" id="UP000299102">
    <property type="component" value="Unassembled WGS sequence"/>
</dbReference>
<reference evidence="1 2" key="1">
    <citation type="journal article" date="2019" name="Commun. Biol.">
        <title>The bagworm genome reveals a unique fibroin gene that provides high tensile strength.</title>
        <authorList>
            <person name="Kono N."/>
            <person name="Nakamura H."/>
            <person name="Ohtoshi R."/>
            <person name="Tomita M."/>
            <person name="Numata K."/>
            <person name="Arakawa K."/>
        </authorList>
    </citation>
    <scope>NUCLEOTIDE SEQUENCE [LARGE SCALE GENOMIC DNA]</scope>
</reference>
<evidence type="ECO:0000313" key="1">
    <source>
        <dbReference type="EMBL" id="GBP62369.1"/>
    </source>
</evidence>